<dbReference type="InterPro" id="IPR053254">
    <property type="entry name" value="Arf-like_GTPase"/>
</dbReference>
<reference evidence="6" key="2">
    <citation type="submission" date="2025-09" db="UniProtKB">
        <authorList>
            <consortium name="Ensembl"/>
        </authorList>
    </citation>
    <scope>IDENTIFICATION</scope>
</reference>
<feature type="binding site" evidence="3">
    <location>
        <begin position="138"/>
        <end position="145"/>
    </location>
    <ligand>
        <name>GTP</name>
        <dbReference type="ChEBI" id="CHEBI:37565"/>
    </ligand>
</feature>
<dbReference type="AlphaFoldDB" id="A0A8C5CWD5"/>
<evidence type="ECO:0000313" key="6">
    <source>
        <dbReference type="Ensembl" id="ENSGMOP00000067090.1"/>
    </source>
</evidence>
<accession>A0A8C5CWD5</accession>
<evidence type="ECO:0000256" key="5">
    <source>
        <dbReference type="SAM" id="Phobius"/>
    </source>
</evidence>
<evidence type="ECO:0000256" key="1">
    <source>
        <dbReference type="ARBA" id="ARBA00022741"/>
    </source>
</evidence>
<dbReference type="PROSITE" id="PS51417">
    <property type="entry name" value="ARF"/>
    <property type="match status" value="1"/>
</dbReference>
<dbReference type="GO" id="GO:0046872">
    <property type="term" value="F:metal ion binding"/>
    <property type="evidence" value="ECO:0007669"/>
    <property type="project" value="UniProtKB-KW"/>
</dbReference>
<dbReference type="PRINTS" id="PR00328">
    <property type="entry name" value="SAR1GTPBP"/>
</dbReference>
<protein>
    <recommendedName>
        <fullName evidence="8">ADP-ribosylation factor-like 9</fullName>
    </recommendedName>
</protein>
<dbReference type="Gene3D" id="3.40.50.300">
    <property type="entry name" value="P-loop containing nucleotide triphosphate hydrolases"/>
    <property type="match status" value="1"/>
</dbReference>
<dbReference type="GO" id="GO:0005525">
    <property type="term" value="F:GTP binding"/>
    <property type="evidence" value="ECO:0007669"/>
    <property type="project" value="UniProtKB-KW"/>
</dbReference>
<feature type="transmembrane region" description="Helical" evidence="5">
    <location>
        <begin position="12"/>
        <end position="28"/>
    </location>
</feature>
<evidence type="ECO:0008006" key="8">
    <source>
        <dbReference type="Google" id="ProtNLM"/>
    </source>
</evidence>
<dbReference type="InterPro" id="IPR006689">
    <property type="entry name" value="Small_GTPase_ARF/SAR"/>
</dbReference>
<keyword evidence="5" id="KW-0472">Membrane</keyword>
<name>A0A8C5CWD5_GADMO</name>
<organism evidence="6 7">
    <name type="scientific">Gadus morhua</name>
    <name type="common">Atlantic cod</name>
    <dbReference type="NCBI Taxonomy" id="8049"/>
    <lineage>
        <taxon>Eukaryota</taxon>
        <taxon>Metazoa</taxon>
        <taxon>Chordata</taxon>
        <taxon>Craniata</taxon>
        <taxon>Vertebrata</taxon>
        <taxon>Euteleostomi</taxon>
        <taxon>Actinopterygii</taxon>
        <taxon>Neopterygii</taxon>
        <taxon>Teleostei</taxon>
        <taxon>Neoteleostei</taxon>
        <taxon>Acanthomorphata</taxon>
        <taxon>Zeiogadaria</taxon>
        <taxon>Gadariae</taxon>
        <taxon>Gadiformes</taxon>
        <taxon>Gadoidei</taxon>
        <taxon>Gadidae</taxon>
        <taxon>Gadus</taxon>
    </lineage>
</organism>
<dbReference type="Proteomes" id="UP000694546">
    <property type="component" value="Chromosome 10"/>
</dbReference>
<dbReference type="Pfam" id="PF00025">
    <property type="entry name" value="Arf"/>
    <property type="match status" value="1"/>
</dbReference>
<proteinExistence type="predicted"/>
<dbReference type="OMA" id="INKDDCY"/>
<feature type="binding site" evidence="3">
    <location>
        <begin position="239"/>
        <end position="242"/>
    </location>
    <ligand>
        <name>GTP</name>
        <dbReference type="ChEBI" id="CHEBI:37565"/>
    </ligand>
</feature>
<dbReference type="Ensembl" id="ENSGMOT00000041351.1">
    <property type="protein sequence ID" value="ENSGMOP00000067090.1"/>
    <property type="gene ID" value="ENSGMOG00000033937.1"/>
</dbReference>
<evidence type="ECO:0000256" key="3">
    <source>
        <dbReference type="PIRSR" id="PIRSR606689-1"/>
    </source>
</evidence>
<reference evidence="6" key="1">
    <citation type="submission" date="2025-08" db="UniProtKB">
        <authorList>
            <consortium name="Ensembl"/>
        </authorList>
    </citation>
    <scope>IDENTIFICATION</scope>
</reference>
<keyword evidence="2 3" id="KW-0342">GTP-binding</keyword>
<keyword evidence="4" id="KW-0460">Magnesium</keyword>
<evidence type="ECO:0000256" key="4">
    <source>
        <dbReference type="PIRSR" id="PIRSR606689-2"/>
    </source>
</evidence>
<dbReference type="InterPro" id="IPR027417">
    <property type="entry name" value="P-loop_NTPase"/>
</dbReference>
<evidence type="ECO:0000313" key="7">
    <source>
        <dbReference type="Proteomes" id="UP000694546"/>
    </source>
</evidence>
<dbReference type="SMART" id="SM00178">
    <property type="entry name" value="SAR"/>
    <property type="match status" value="1"/>
</dbReference>
<keyword evidence="7" id="KW-1185">Reference proteome</keyword>
<sequence>PTQQLRRRSPSVGSLFYYSTCYFFVFARKHRADKLWLTSCFHNPLVEQCNRWEAVFVGTSIALTGGLGYVIWTYLSSGYKQPRQKEDPGLQTSKLETVDSIAKTELSTVTAEAGQAQKASVAESKPGQKASNQVLVLGLDGSGKTSLLHCFSTGGLEQDVVPTEGFNAVSINREDLQIEFLEIGGKENLRPYWQKYLGRAAVLVFVVDSSRADLFPTAKTHLHELVARDPLLPLVVLANKQDLAGACSITDLHEALELSRVGDQRKMFLIGTYVQKGEAELNSGAEDARDLIFQMVCGV</sequence>
<keyword evidence="4" id="KW-0479">Metal-binding</keyword>
<feature type="binding site" evidence="4">
    <location>
        <position position="163"/>
    </location>
    <ligand>
        <name>Mg(2+)</name>
        <dbReference type="ChEBI" id="CHEBI:18420"/>
    </ligand>
</feature>
<keyword evidence="5" id="KW-0812">Transmembrane</keyword>
<dbReference type="PANTHER" id="PTHR46724:SF2">
    <property type="entry name" value="ADP-RIBOSYLATION FACTOR-LIKE PROTEIN 9"/>
    <property type="match status" value="1"/>
</dbReference>
<dbReference type="SMART" id="SM00177">
    <property type="entry name" value="ARF"/>
    <property type="match status" value="1"/>
</dbReference>
<dbReference type="SUPFAM" id="SSF52540">
    <property type="entry name" value="P-loop containing nucleoside triphosphate hydrolases"/>
    <property type="match status" value="1"/>
</dbReference>
<keyword evidence="1 3" id="KW-0547">Nucleotide-binding</keyword>
<evidence type="ECO:0000256" key="2">
    <source>
        <dbReference type="ARBA" id="ARBA00023134"/>
    </source>
</evidence>
<feature type="binding site" evidence="3">
    <location>
        <position position="185"/>
    </location>
    <ligand>
        <name>GTP</name>
        <dbReference type="ChEBI" id="CHEBI:37565"/>
    </ligand>
</feature>
<gene>
    <name evidence="6" type="primary">arl9</name>
</gene>
<keyword evidence="5" id="KW-1133">Transmembrane helix</keyword>
<feature type="transmembrane region" description="Helical" evidence="5">
    <location>
        <begin position="54"/>
        <end position="75"/>
    </location>
</feature>
<dbReference type="PANTHER" id="PTHR46724">
    <property type="entry name" value="ADP-RIBOSYLATION FACTOR-LIKE PROTEIN 9-RELATED"/>
    <property type="match status" value="1"/>
</dbReference>
<dbReference type="GeneTree" id="ENSGT00940000159397"/>
<feature type="binding site" evidence="4">
    <location>
        <position position="145"/>
    </location>
    <ligand>
        <name>Mg(2+)</name>
        <dbReference type="ChEBI" id="CHEBI:18420"/>
    </ligand>
</feature>
<dbReference type="GO" id="GO:0003924">
    <property type="term" value="F:GTPase activity"/>
    <property type="evidence" value="ECO:0007669"/>
    <property type="project" value="InterPro"/>
</dbReference>